<dbReference type="Proteomes" id="UP001218188">
    <property type="component" value="Unassembled WGS sequence"/>
</dbReference>
<reference evidence="2" key="1">
    <citation type="submission" date="2023-03" db="EMBL/GenBank/DDBJ databases">
        <title>Massive genome expansion in bonnet fungi (Mycena s.s.) driven by repeated elements and novel gene families across ecological guilds.</title>
        <authorList>
            <consortium name="Lawrence Berkeley National Laboratory"/>
            <person name="Harder C.B."/>
            <person name="Miyauchi S."/>
            <person name="Viragh M."/>
            <person name="Kuo A."/>
            <person name="Thoen E."/>
            <person name="Andreopoulos B."/>
            <person name="Lu D."/>
            <person name="Skrede I."/>
            <person name="Drula E."/>
            <person name="Henrissat B."/>
            <person name="Morin E."/>
            <person name="Kohler A."/>
            <person name="Barry K."/>
            <person name="LaButti K."/>
            <person name="Morin E."/>
            <person name="Salamov A."/>
            <person name="Lipzen A."/>
            <person name="Mereny Z."/>
            <person name="Hegedus B."/>
            <person name="Baldrian P."/>
            <person name="Stursova M."/>
            <person name="Weitz H."/>
            <person name="Taylor A."/>
            <person name="Grigoriev I.V."/>
            <person name="Nagy L.G."/>
            <person name="Martin F."/>
            <person name="Kauserud H."/>
        </authorList>
    </citation>
    <scope>NUCLEOTIDE SEQUENCE</scope>
    <source>
        <strain evidence="2">CBHHK200</strain>
    </source>
</reference>
<name>A0AAD6SU50_9AGAR</name>
<keyword evidence="3" id="KW-1185">Reference proteome</keyword>
<dbReference type="EMBL" id="JARJCM010000062">
    <property type="protein sequence ID" value="KAJ7033810.1"/>
    <property type="molecule type" value="Genomic_DNA"/>
</dbReference>
<protein>
    <submittedName>
        <fullName evidence="2">Uncharacterized protein</fullName>
    </submittedName>
</protein>
<organism evidence="2 3">
    <name type="scientific">Mycena alexandri</name>
    <dbReference type="NCBI Taxonomy" id="1745969"/>
    <lineage>
        <taxon>Eukaryota</taxon>
        <taxon>Fungi</taxon>
        <taxon>Dikarya</taxon>
        <taxon>Basidiomycota</taxon>
        <taxon>Agaricomycotina</taxon>
        <taxon>Agaricomycetes</taxon>
        <taxon>Agaricomycetidae</taxon>
        <taxon>Agaricales</taxon>
        <taxon>Marasmiineae</taxon>
        <taxon>Mycenaceae</taxon>
        <taxon>Mycena</taxon>
    </lineage>
</organism>
<gene>
    <name evidence="2" type="ORF">C8F04DRAFT_1103451</name>
</gene>
<sequence length="177" mass="19646">MHRDSLGSVFNLPDSLAVIPDNASNRPDGKEPRWQNPSGTSQFRCNLTQTHVHPSCCSISNARGLYWQTQLVKVSDVRPHNMGSQISMPPSLQTRKPIATSTSLLQEVSKCQTPFNQTKRISRPRCNAWPPCLSSPSIPRSIASSTSIPIPSFNQSILYQLVPNENVILFSQSFNTI</sequence>
<dbReference type="AlphaFoldDB" id="A0AAD6SU50"/>
<accession>A0AAD6SU50</accession>
<proteinExistence type="predicted"/>
<feature type="region of interest" description="Disordered" evidence="1">
    <location>
        <begin position="19"/>
        <end position="41"/>
    </location>
</feature>
<evidence type="ECO:0000313" key="2">
    <source>
        <dbReference type="EMBL" id="KAJ7033810.1"/>
    </source>
</evidence>
<evidence type="ECO:0000313" key="3">
    <source>
        <dbReference type="Proteomes" id="UP001218188"/>
    </source>
</evidence>
<comment type="caution">
    <text evidence="2">The sequence shown here is derived from an EMBL/GenBank/DDBJ whole genome shotgun (WGS) entry which is preliminary data.</text>
</comment>
<evidence type="ECO:0000256" key="1">
    <source>
        <dbReference type="SAM" id="MobiDB-lite"/>
    </source>
</evidence>